<dbReference type="EMBL" id="CAJQZP010000171">
    <property type="protein sequence ID" value="CAG4942534.1"/>
    <property type="molecule type" value="Genomic_DNA"/>
</dbReference>
<protein>
    <submittedName>
        <fullName evidence="1">(apollo) hypothetical protein</fullName>
    </submittedName>
</protein>
<keyword evidence="2" id="KW-1185">Reference proteome</keyword>
<proteinExistence type="predicted"/>
<evidence type="ECO:0000313" key="2">
    <source>
        <dbReference type="Proteomes" id="UP000691718"/>
    </source>
</evidence>
<accession>A0A8S3W5L6</accession>
<comment type="caution">
    <text evidence="1">The sequence shown here is derived from an EMBL/GenBank/DDBJ whole genome shotgun (WGS) entry which is preliminary data.</text>
</comment>
<sequence length="94" mass="11002">MLNKRDRRPFAIVLRLLGRYRYCDYQHTCPAKKRPLMMFILHVVKGTYRSYDGVISFVFVNRICETFAGAHQQRSVDLRSGLLSSAKYTVNTVR</sequence>
<evidence type="ECO:0000313" key="1">
    <source>
        <dbReference type="EMBL" id="CAG4942534.1"/>
    </source>
</evidence>
<organism evidence="1 2">
    <name type="scientific">Parnassius apollo</name>
    <name type="common">Apollo butterfly</name>
    <name type="synonym">Papilio apollo</name>
    <dbReference type="NCBI Taxonomy" id="110799"/>
    <lineage>
        <taxon>Eukaryota</taxon>
        <taxon>Metazoa</taxon>
        <taxon>Ecdysozoa</taxon>
        <taxon>Arthropoda</taxon>
        <taxon>Hexapoda</taxon>
        <taxon>Insecta</taxon>
        <taxon>Pterygota</taxon>
        <taxon>Neoptera</taxon>
        <taxon>Endopterygota</taxon>
        <taxon>Lepidoptera</taxon>
        <taxon>Glossata</taxon>
        <taxon>Ditrysia</taxon>
        <taxon>Papilionoidea</taxon>
        <taxon>Papilionidae</taxon>
        <taxon>Parnassiinae</taxon>
        <taxon>Parnassini</taxon>
        <taxon>Parnassius</taxon>
        <taxon>Parnassius</taxon>
    </lineage>
</organism>
<name>A0A8S3W5L6_PARAO</name>
<dbReference type="AlphaFoldDB" id="A0A8S3W5L6"/>
<reference evidence="1" key="1">
    <citation type="submission" date="2021-04" db="EMBL/GenBank/DDBJ databases">
        <authorList>
            <person name="Tunstrom K."/>
        </authorList>
    </citation>
    <scope>NUCLEOTIDE SEQUENCE</scope>
</reference>
<dbReference type="Proteomes" id="UP000691718">
    <property type="component" value="Unassembled WGS sequence"/>
</dbReference>
<gene>
    <name evidence="1" type="ORF">PAPOLLO_LOCUS2457</name>
</gene>